<dbReference type="EMBL" id="JADNYJ010000027">
    <property type="protein sequence ID" value="KAF8904097.1"/>
    <property type="molecule type" value="Genomic_DNA"/>
</dbReference>
<evidence type="ECO:0000259" key="9">
    <source>
        <dbReference type="PROSITE" id="PS50011"/>
    </source>
</evidence>
<protein>
    <recommendedName>
        <fullName evidence="1">non-specific serine/threonine protein kinase</fullName>
        <ecNumber evidence="1">2.7.11.1</ecNumber>
    </recommendedName>
</protein>
<dbReference type="GO" id="GO:0050684">
    <property type="term" value="P:regulation of mRNA processing"/>
    <property type="evidence" value="ECO:0007669"/>
    <property type="project" value="TreeGrafter"/>
</dbReference>
<evidence type="ECO:0000256" key="6">
    <source>
        <dbReference type="ARBA" id="ARBA00022840"/>
    </source>
</evidence>
<evidence type="ECO:0000313" key="10">
    <source>
        <dbReference type="EMBL" id="KAF8904097.1"/>
    </source>
</evidence>
<dbReference type="PROSITE" id="PS50011">
    <property type="entry name" value="PROTEIN_KINASE_DOM"/>
    <property type="match status" value="1"/>
</dbReference>
<keyword evidence="11" id="KW-1185">Reference proteome</keyword>
<dbReference type="InterPro" id="IPR051334">
    <property type="entry name" value="SRPK"/>
</dbReference>
<organism evidence="10 11">
    <name type="scientific">Gymnopilus junonius</name>
    <name type="common">Spectacular rustgill mushroom</name>
    <name type="synonym">Gymnopilus spectabilis subsp. junonius</name>
    <dbReference type="NCBI Taxonomy" id="109634"/>
    <lineage>
        <taxon>Eukaryota</taxon>
        <taxon>Fungi</taxon>
        <taxon>Dikarya</taxon>
        <taxon>Basidiomycota</taxon>
        <taxon>Agaricomycotina</taxon>
        <taxon>Agaricomycetes</taxon>
        <taxon>Agaricomycetidae</taxon>
        <taxon>Agaricales</taxon>
        <taxon>Agaricineae</taxon>
        <taxon>Hymenogastraceae</taxon>
        <taxon>Gymnopilus</taxon>
    </lineage>
</organism>
<keyword evidence="2" id="KW-0723">Serine/threonine-protein kinase</keyword>
<dbReference type="Gene3D" id="3.30.200.20">
    <property type="entry name" value="Phosphorylase Kinase, domain 1"/>
    <property type="match status" value="1"/>
</dbReference>
<dbReference type="InterPro" id="IPR000719">
    <property type="entry name" value="Prot_kinase_dom"/>
</dbReference>
<dbReference type="GO" id="GO:0005737">
    <property type="term" value="C:cytoplasm"/>
    <property type="evidence" value="ECO:0007669"/>
    <property type="project" value="TreeGrafter"/>
</dbReference>
<dbReference type="GO" id="GO:0005524">
    <property type="term" value="F:ATP binding"/>
    <property type="evidence" value="ECO:0007669"/>
    <property type="project" value="UniProtKB-KW"/>
</dbReference>
<evidence type="ECO:0000256" key="1">
    <source>
        <dbReference type="ARBA" id="ARBA00012513"/>
    </source>
</evidence>
<dbReference type="PANTHER" id="PTHR47634">
    <property type="entry name" value="PROTEIN KINASE DOMAIN-CONTAINING PROTEIN-RELATED"/>
    <property type="match status" value="1"/>
</dbReference>
<sequence length="414" mass="45808">MNIAKFFKLPTSFAFLKRGAASLAKWPEEPLDLSVDQRGGFYPAVFGEKLNSRYTIVQKLGWGQHSSVWLAKDEQGLPAEPYVSIKILSAHATLMQNHVADELALLRLIQNSMAHSKHPGSSHILPLLDNFEFTGPVGRHLCLVQPVMGRLPALRNGRFPVPVVKSITKQLLSALSFLHNECRVVHTDLKLDNVLVGLDNLGLAHVQQVDAADSKASMRRTVSPDSAPLSSPFHLFSLDEIDNMIKLSKFSIRLTDFGTAATIDGYHADIIQPSALRAPEVIIGCEWGTSADIWNLGCLVFELLTGRWLFVPRGGPSWTPEVYHLAHMPGITGEEYDISYFRKGKRYPEYFTDDGELLLTVEGVVGLEDALKSYDALTAEELPGCLSLLQSMLKLKPSDRANASDLSRHPWLSS</sequence>
<dbReference type="SUPFAM" id="SSF56112">
    <property type="entry name" value="Protein kinase-like (PK-like)"/>
    <property type="match status" value="1"/>
</dbReference>
<dbReference type="PROSITE" id="PS00108">
    <property type="entry name" value="PROTEIN_KINASE_ST"/>
    <property type="match status" value="1"/>
</dbReference>
<dbReference type="OrthoDB" id="5979581at2759"/>
<keyword evidence="5 10" id="KW-0418">Kinase</keyword>
<dbReference type="GO" id="GO:0004674">
    <property type="term" value="F:protein serine/threonine kinase activity"/>
    <property type="evidence" value="ECO:0007669"/>
    <property type="project" value="UniProtKB-KW"/>
</dbReference>
<keyword evidence="4" id="KW-0547">Nucleotide-binding</keyword>
<dbReference type="PANTHER" id="PTHR47634:SF9">
    <property type="entry name" value="PROTEIN KINASE DOMAIN-CONTAINING PROTEIN-RELATED"/>
    <property type="match status" value="1"/>
</dbReference>
<accession>A0A9P5NUB0</accession>
<dbReference type="Gene3D" id="1.10.510.10">
    <property type="entry name" value="Transferase(Phosphotransferase) domain 1"/>
    <property type="match status" value="1"/>
</dbReference>
<dbReference type="Proteomes" id="UP000724874">
    <property type="component" value="Unassembled WGS sequence"/>
</dbReference>
<comment type="catalytic activity">
    <reaction evidence="8">
        <text>L-seryl-[protein] + ATP = O-phospho-L-seryl-[protein] + ADP + H(+)</text>
        <dbReference type="Rhea" id="RHEA:17989"/>
        <dbReference type="Rhea" id="RHEA-COMP:9863"/>
        <dbReference type="Rhea" id="RHEA-COMP:11604"/>
        <dbReference type="ChEBI" id="CHEBI:15378"/>
        <dbReference type="ChEBI" id="CHEBI:29999"/>
        <dbReference type="ChEBI" id="CHEBI:30616"/>
        <dbReference type="ChEBI" id="CHEBI:83421"/>
        <dbReference type="ChEBI" id="CHEBI:456216"/>
        <dbReference type="EC" id="2.7.11.1"/>
    </reaction>
</comment>
<evidence type="ECO:0000313" key="11">
    <source>
        <dbReference type="Proteomes" id="UP000724874"/>
    </source>
</evidence>
<comment type="catalytic activity">
    <reaction evidence="7">
        <text>L-threonyl-[protein] + ATP = O-phospho-L-threonyl-[protein] + ADP + H(+)</text>
        <dbReference type="Rhea" id="RHEA:46608"/>
        <dbReference type="Rhea" id="RHEA-COMP:11060"/>
        <dbReference type="Rhea" id="RHEA-COMP:11605"/>
        <dbReference type="ChEBI" id="CHEBI:15378"/>
        <dbReference type="ChEBI" id="CHEBI:30013"/>
        <dbReference type="ChEBI" id="CHEBI:30616"/>
        <dbReference type="ChEBI" id="CHEBI:61977"/>
        <dbReference type="ChEBI" id="CHEBI:456216"/>
        <dbReference type="EC" id="2.7.11.1"/>
    </reaction>
</comment>
<reference evidence="10" key="1">
    <citation type="submission" date="2020-11" db="EMBL/GenBank/DDBJ databases">
        <authorList>
            <consortium name="DOE Joint Genome Institute"/>
            <person name="Ahrendt S."/>
            <person name="Riley R."/>
            <person name="Andreopoulos W."/>
            <person name="LaButti K."/>
            <person name="Pangilinan J."/>
            <person name="Ruiz-duenas F.J."/>
            <person name="Barrasa J.M."/>
            <person name="Sanchez-Garcia M."/>
            <person name="Camarero S."/>
            <person name="Miyauchi S."/>
            <person name="Serrano A."/>
            <person name="Linde D."/>
            <person name="Babiker R."/>
            <person name="Drula E."/>
            <person name="Ayuso-Fernandez I."/>
            <person name="Pacheco R."/>
            <person name="Padilla G."/>
            <person name="Ferreira P."/>
            <person name="Barriuso J."/>
            <person name="Kellner H."/>
            <person name="Castanera R."/>
            <person name="Alfaro M."/>
            <person name="Ramirez L."/>
            <person name="Pisabarro A.G."/>
            <person name="Kuo A."/>
            <person name="Tritt A."/>
            <person name="Lipzen A."/>
            <person name="He G."/>
            <person name="Yan M."/>
            <person name="Ng V."/>
            <person name="Cullen D."/>
            <person name="Martin F."/>
            <person name="Rosso M.-N."/>
            <person name="Henrissat B."/>
            <person name="Hibbett D."/>
            <person name="Martinez A.T."/>
            <person name="Grigoriev I.V."/>
        </authorList>
    </citation>
    <scope>NUCLEOTIDE SEQUENCE</scope>
    <source>
        <strain evidence="10">AH 44721</strain>
    </source>
</reference>
<keyword evidence="3" id="KW-0808">Transferase</keyword>
<evidence type="ECO:0000256" key="4">
    <source>
        <dbReference type="ARBA" id="ARBA00022741"/>
    </source>
</evidence>
<dbReference type="EC" id="2.7.11.1" evidence="1"/>
<dbReference type="SMART" id="SM00220">
    <property type="entry name" value="S_TKc"/>
    <property type="match status" value="1"/>
</dbReference>
<comment type="caution">
    <text evidence="10">The sequence shown here is derived from an EMBL/GenBank/DDBJ whole genome shotgun (WGS) entry which is preliminary data.</text>
</comment>
<proteinExistence type="predicted"/>
<evidence type="ECO:0000256" key="5">
    <source>
        <dbReference type="ARBA" id="ARBA00022777"/>
    </source>
</evidence>
<evidence type="ECO:0000256" key="7">
    <source>
        <dbReference type="ARBA" id="ARBA00047899"/>
    </source>
</evidence>
<dbReference type="AlphaFoldDB" id="A0A9P5NUB0"/>
<dbReference type="GO" id="GO:0000245">
    <property type="term" value="P:spliceosomal complex assembly"/>
    <property type="evidence" value="ECO:0007669"/>
    <property type="project" value="TreeGrafter"/>
</dbReference>
<keyword evidence="6" id="KW-0067">ATP-binding</keyword>
<name>A0A9P5NUB0_GYMJU</name>
<dbReference type="GO" id="GO:0005634">
    <property type="term" value="C:nucleus"/>
    <property type="evidence" value="ECO:0007669"/>
    <property type="project" value="TreeGrafter"/>
</dbReference>
<evidence type="ECO:0000256" key="3">
    <source>
        <dbReference type="ARBA" id="ARBA00022679"/>
    </source>
</evidence>
<evidence type="ECO:0000256" key="8">
    <source>
        <dbReference type="ARBA" id="ARBA00048679"/>
    </source>
</evidence>
<dbReference type="InterPro" id="IPR011009">
    <property type="entry name" value="Kinase-like_dom_sf"/>
</dbReference>
<gene>
    <name evidence="10" type="ORF">CPB84DRAFT_1773403</name>
</gene>
<dbReference type="InterPro" id="IPR008271">
    <property type="entry name" value="Ser/Thr_kinase_AS"/>
</dbReference>
<evidence type="ECO:0000256" key="2">
    <source>
        <dbReference type="ARBA" id="ARBA00022527"/>
    </source>
</evidence>
<feature type="domain" description="Protein kinase" evidence="9">
    <location>
        <begin position="54"/>
        <end position="412"/>
    </location>
</feature>
<dbReference type="Pfam" id="PF00069">
    <property type="entry name" value="Pkinase"/>
    <property type="match status" value="2"/>
</dbReference>